<sequence length="72" mass="7861">MSELKKVRLLKDHHSGAKKGTVSDVAAGRADYLVRTKQAEYVQDEPSKVAKTYAKVPAKKVSKSKSEPCPSC</sequence>
<keyword evidence="2" id="KW-1185">Reference proteome</keyword>
<organism evidence="1 2">
    <name type="scientific">Sphingobacterium griseoflavum</name>
    <dbReference type="NCBI Taxonomy" id="1474952"/>
    <lineage>
        <taxon>Bacteria</taxon>
        <taxon>Pseudomonadati</taxon>
        <taxon>Bacteroidota</taxon>
        <taxon>Sphingobacteriia</taxon>
        <taxon>Sphingobacteriales</taxon>
        <taxon>Sphingobacteriaceae</taxon>
        <taxon>Sphingobacterium</taxon>
    </lineage>
</organism>
<reference evidence="2" key="1">
    <citation type="journal article" date="2019" name="Int. J. Syst. Evol. Microbiol.">
        <title>The Global Catalogue of Microorganisms (GCM) 10K type strain sequencing project: providing services to taxonomists for standard genome sequencing and annotation.</title>
        <authorList>
            <consortium name="The Broad Institute Genomics Platform"/>
            <consortium name="The Broad Institute Genome Sequencing Center for Infectious Disease"/>
            <person name="Wu L."/>
            <person name="Ma J."/>
        </authorList>
    </citation>
    <scope>NUCLEOTIDE SEQUENCE [LARGE SCALE GENOMIC DNA]</scope>
    <source>
        <strain evidence="2">CGMCC 1.12966</strain>
    </source>
</reference>
<evidence type="ECO:0000313" key="1">
    <source>
        <dbReference type="EMBL" id="GHE34868.1"/>
    </source>
</evidence>
<gene>
    <name evidence="1" type="ORF">GCM10017764_17570</name>
</gene>
<dbReference type="EMBL" id="BNAF01000006">
    <property type="protein sequence ID" value="GHE34868.1"/>
    <property type="molecule type" value="Genomic_DNA"/>
</dbReference>
<proteinExistence type="predicted"/>
<dbReference type="Proteomes" id="UP000620550">
    <property type="component" value="Unassembled WGS sequence"/>
</dbReference>
<name>A0ABQ3HUG1_9SPHI</name>
<comment type="caution">
    <text evidence="1">The sequence shown here is derived from an EMBL/GenBank/DDBJ whole genome shotgun (WGS) entry which is preliminary data.</text>
</comment>
<protein>
    <submittedName>
        <fullName evidence="1">Uncharacterized protein</fullName>
    </submittedName>
</protein>
<evidence type="ECO:0000313" key="2">
    <source>
        <dbReference type="Proteomes" id="UP000620550"/>
    </source>
</evidence>
<accession>A0ABQ3HUG1</accession>